<dbReference type="SUPFAM" id="SSF55620">
    <property type="entry name" value="Tetrahydrobiopterin biosynthesis enzymes-like"/>
    <property type="match status" value="1"/>
</dbReference>
<keyword evidence="4 6" id="KW-0289">Folate biosynthesis</keyword>
<dbReference type="AlphaFoldDB" id="A0A4R8IF20"/>
<dbReference type="NCBIfam" id="TIGR00525">
    <property type="entry name" value="folB"/>
    <property type="match status" value="1"/>
</dbReference>
<evidence type="ECO:0000259" key="7">
    <source>
        <dbReference type="SMART" id="SM00905"/>
    </source>
</evidence>
<comment type="function">
    <text evidence="6">Catalyzes the conversion of 7,8-dihydroneopterin to 6-hydroxymethyl-7,8-dihydropterin.</text>
</comment>
<dbReference type="GO" id="GO:0046656">
    <property type="term" value="P:folic acid biosynthetic process"/>
    <property type="evidence" value="ECO:0007669"/>
    <property type="project" value="UniProtKB-UniRule"/>
</dbReference>
<feature type="domain" description="Dihydroneopterin aldolase/epimerase" evidence="7">
    <location>
        <begin position="5"/>
        <end position="117"/>
    </location>
</feature>
<keyword evidence="9" id="KW-1185">Reference proteome</keyword>
<dbReference type="InterPro" id="IPR006157">
    <property type="entry name" value="FolB_dom"/>
</dbReference>
<keyword evidence="5 6" id="KW-0456">Lyase</keyword>
<dbReference type="PANTHER" id="PTHR42844">
    <property type="entry name" value="DIHYDRONEOPTERIN ALDOLASE 1-RELATED"/>
    <property type="match status" value="1"/>
</dbReference>
<comment type="similarity">
    <text evidence="3 6">Belongs to the DHNA family.</text>
</comment>
<accession>A0A4R8IF20</accession>
<dbReference type="InterPro" id="IPR043133">
    <property type="entry name" value="GTP-CH-I_C/QueF"/>
</dbReference>
<evidence type="ECO:0000256" key="5">
    <source>
        <dbReference type="ARBA" id="ARBA00023239"/>
    </source>
</evidence>
<dbReference type="NCBIfam" id="TIGR00526">
    <property type="entry name" value="folB_dom"/>
    <property type="match status" value="1"/>
</dbReference>
<dbReference type="Pfam" id="PF02152">
    <property type="entry name" value="FolB"/>
    <property type="match status" value="1"/>
</dbReference>
<dbReference type="Proteomes" id="UP000295313">
    <property type="component" value="Unassembled WGS sequence"/>
</dbReference>
<dbReference type="OrthoDB" id="9803748at2"/>
<comment type="pathway">
    <text evidence="2 6">Cofactor biosynthesis; tetrahydrofolate biosynthesis; 2-amino-4-hydroxy-6-hydroxymethyl-7,8-dihydropteridine diphosphate from 7,8-dihydroneopterin triphosphate: step 3/4.</text>
</comment>
<evidence type="ECO:0000313" key="8">
    <source>
        <dbReference type="EMBL" id="TDX84014.1"/>
    </source>
</evidence>
<dbReference type="SMART" id="SM00905">
    <property type="entry name" value="FolB"/>
    <property type="match status" value="1"/>
</dbReference>
<comment type="caution">
    <text evidence="8">The sequence shown here is derived from an EMBL/GenBank/DDBJ whole genome shotgun (WGS) entry which is preliminary data.</text>
</comment>
<dbReference type="RefSeq" id="WP_133944062.1">
    <property type="nucleotide sequence ID" value="NZ_SOEO01000002.1"/>
</dbReference>
<dbReference type="UniPathway" id="UPA00077">
    <property type="reaction ID" value="UER00154"/>
</dbReference>
<dbReference type="EC" id="4.1.2.25" evidence="6"/>
<reference evidence="8 9" key="1">
    <citation type="submission" date="2019-03" db="EMBL/GenBank/DDBJ databases">
        <title>Genomic Encyclopedia of Type Strains, Phase III (KMG-III): the genomes of soil and plant-associated and newly described type strains.</title>
        <authorList>
            <person name="Whitman W."/>
        </authorList>
    </citation>
    <scope>NUCLEOTIDE SEQUENCE [LARGE SCALE GENOMIC DNA]</scope>
    <source>
        <strain evidence="8 9">CGMCC 1.12802</strain>
    </source>
</reference>
<evidence type="ECO:0000256" key="1">
    <source>
        <dbReference type="ARBA" id="ARBA00001353"/>
    </source>
</evidence>
<proteinExistence type="inferred from homology"/>
<dbReference type="PANTHER" id="PTHR42844:SF1">
    <property type="entry name" value="DIHYDRONEOPTERIN ALDOLASE 1-RELATED"/>
    <property type="match status" value="1"/>
</dbReference>
<evidence type="ECO:0000256" key="3">
    <source>
        <dbReference type="ARBA" id="ARBA00005708"/>
    </source>
</evidence>
<dbReference type="GO" id="GO:0005737">
    <property type="term" value="C:cytoplasm"/>
    <property type="evidence" value="ECO:0007669"/>
    <property type="project" value="TreeGrafter"/>
</dbReference>
<evidence type="ECO:0000313" key="9">
    <source>
        <dbReference type="Proteomes" id="UP000295313"/>
    </source>
</evidence>
<dbReference type="EMBL" id="SOEO01000002">
    <property type="protein sequence ID" value="TDX84014.1"/>
    <property type="molecule type" value="Genomic_DNA"/>
</dbReference>
<sequence length="124" mass="14160">MKSKIILEDIKIYAYHGVLPEEAIIGNHYVVNLEVHSDLEKALQSDDLKDTINYAEINDIVHQEMGIRSQLLEHVIGRIITKIENQFPQITFIKIKLTKTIPPMPGEMKGVSLEFEKESSKTTD</sequence>
<dbReference type="InterPro" id="IPR006156">
    <property type="entry name" value="Dihydroneopterin_aldolase"/>
</dbReference>
<evidence type="ECO:0000256" key="6">
    <source>
        <dbReference type="RuleBase" id="RU362079"/>
    </source>
</evidence>
<dbReference type="Gene3D" id="3.30.1130.10">
    <property type="match status" value="1"/>
</dbReference>
<organism evidence="8 9">
    <name type="scientific">Epilithonimonas xixisoli</name>
    <dbReference type="NCBI Taxonomy" id="1476462"/>
    <lineage>
        <taxon>Bacteria</taxon>
        <taxon>Pseudomonadati</taxon>
        <taxon>Bacteroidota</taxon>
        <taxon>Flavobacteriia</taxon>
        <taxon>Flavobacteriales</taxon>
        <taxon>Weeksellaceae</taxon>
        <taxon>Chryseobacterium group</taxon>
        <taxon>Epilithonimonas</taxon>
    </lineage>
</organism>
<dbReference type="GO" id="GO:0046654">
    <property type="term" value="P:tetrahydrofolate biosynthetic process"/>
    <property type="evidence" value="ECO:0007669"/>
    <property type="project" value="UniProtKB-UniRule"/>
</dbReference>
<dbReference type="GO" id="GO:0004150">
    <property type="term" value="F:dihydroneopterin aldolase activity"/>
    <property type="evidence" value="ECO:0007669"/>
    <property type="project" value="UniProtKB-UniRule"/>
</dbReference>
<name>A0A4R8IF20_9FLAO</name>
<evidence type="ECO:0000256" key="4">
    <source>
        <dbReference type="ARBA" id="ARBA00022909"/>
    </source>
</evidence>
<comment type="catalytic activity">
    <reaction evidence="1 6">
        <text>7,8-dihydroneopterin = 6-hydroxymethyl-7,8-dihydropterin + glycolaldehyde</text>
        <dbReference type="Rhea" id="RHEA:10540"/>
        <dbReference type="ChEBI" id="CHEBI:17001"/>
        <dbReference type="ChEBI" id="CHEBI:17071"/>
        <dbReference type="ChEBI" id="CHEBI:44841"/>
        <dbReference type="EC" id="4.1.2.25"/>
    </reaction>
</comment>
<protein>
    <recommendedName>
        <fullName evidence="6">7,8-dihydroneopterin aldolase</fullName>
        <ecNumber evidence="6">4.1.2.25</ecNumber>
    </recommendedName>
</protein>
<evidence type="ECO:0000256" key="2">
    <source>
        <dbReference type="ARBA" id="ARBA00005013"/>
    </source>
</evidence>
<gene>
    <name evidence="8" type="ORF">B0I22_1603</name>
</gene>